<evidence type="ECO:0000259" key="3">
    <source>
        <dbReference type="SMART" id="SM00532"/>
    </source>
</evidence>
<accession>A0A3M6GFW4</accession>
<evidence type="ECO:0000256" key="2">
    <source>
        <dbReference type="ARBA" id="ARBA00023204"/>
    </source>
</evidence>
<name>A0A3M6GFW4_PSEAJ</name>
<dbReference type="InterPro" id="IPR018239">
    <property type="entry name" value="DNA_ligase_AS"/>
</dbReference>
<gene>
    <name evidence="4" type="ORF">ALP03_02855</name>
</gene>
<comment type="caution">
    <text evidence="4">The sequence shown here is derived from an EMBL/GenBank/DDBJ whole genome shotgun (WGS) entry which is preliminary data.</text>
</comment>
<evidence type="ECO:0000256" key="1">
    <source>
        <dbReference type="ARBA" id="ARBA00022763"/>
    </source>
</evidence>
<dbReference type="Gene3D" id="3.30.470.30">
    <property type="entry name" value="DNA ligase/mRNA capping enzyme"/>
    <property type="match status" value="1"/>
</dbReference>
<dbReference type="AlphaFoldDB" id="A0A3M6GFW4"/>
<dbReference type="SUPFAM" id="SSF56091">
    <property type="entry name" value="DNA ligase/mRNA capping enzyme, catalytic domain"/>
    <property type="match status" value="1"/>
</dbReference>
<evidence type="ECO:0000313" key="5">
    <source>
        <dbReference type="Proteomes" id="UP000271531"/>
    </source>
</evidence>
<organism evidence="4 5">
    <name type="scientific">Pseudomonas amygdali pv. tabaci</name>
    <name type="common">Pseudomonas syringae pv. tabaci</name>
    <dbReference type="NCBI Taxonomy" id="322"/>
    <lineage>
        <taxon>Bacteria</taxon>
        <taxon>Pseudomonadati</taxon>
        <taxon>Pseudomonadota</taxon>
        <taxon>Gammaproteobacteria</taxon>
        <taxon>Pseudomonadales</taxon>
        <taxon>Pseudomonadaceae</taxon>
        <taxon>Pseudomonas</taxon>
        <taxon>Pseudomonas amygdali</taxon>
    </lineage>
</organism>
<proteinExistence type="predicted"/>
<reference evidence="4 5" key="1">
    <citation type="submission" date="2018-08" db="EMBL/GenBank/DDBJ databases">
        <title>Recombination of ecologically and evolutionarily significant loci maintains genetic cohesion in the Pseudomonas syringae species complex.</title>
        <authorList>
            <person name="Dillon M."/>
            <person name="Thakur S."/>
            <person name="Almeida R.N.D."/>
            <person name="Weir B.S."/>
            <person name="Guttman D.S."/>
        </authorList>
    </citation>
    <scope>NUCLEOTIDE SEQUENCE [LARGE SCALE GENOMIC DNA]</scope>
    <source>
        <strain evidence="4 5">ICMP 4525</strain>
    </source>
</reference>
<dbReference type="Proteomes" id="UP000271531">
    <property type="component" value="Unassembled WGS sequence"/>
</dbReference>
<dbReference type="InterPro" id="IPR013839">
    <property type="entry name" value="DNAligase_adenylation"/>
</dbReference>
<dbReference type="SMART" id="SM00532">
    <property type="entry name" value="LIGANc"/>
    <property type="match status" value="1"/>
</dbReference>
<keyword evidence="1" id="KW-0227">DNA damage</keyword>
<dbReference type="InterPro" id="IPR013840">
    <property type="entry name" value="DNAligase_N"/>
</dbReference>
<sequence length="150" mass="16190">MPAGDLFGAGSKVQYSCEPKLDGLAVSLLYRDGALVRGATRGDGTTGEDISVNVRTVRNIPLKLKGKGWPDVLEVRGEVFMSKAGFERLNASQLEIGGKTFANPRNAAAGSPCANWTRKSLPIVRWNSAAMAWGRLRRKSPTLTSVCLKR</sequence>
<keyword evidence="4" id="KW-0436">Ligase</keyword>
<feature type="domain" description="NAD-dependent DNA ligase N-terminal" evidence="3">
    <location>
        <begin position="2"/>
        <end position="150"/>
    </location>
</feature>
<evidence type="ECO:0000313" key="4">
    <source>
        <dbReference type="EMBL" id="RMV91763.1"/>
    </source>
</evidence>
<keyword evidence="2" id="KW-0234">DNA repair</keyword>
<dbReference type="PROSITE" id="PS01055">
    <property type="entry name" value="DNA_LIGASE_N1"/>
    <property type="match status" value="1"/>
</dbReference>
<protein>
    <submittedName>
        <fullName evidence="4">DNA ligase</fullName>
    </submittedName>
</protein>
<dbReference type="EMBL" id="RBVA01000745">
    <property type="protein sequence ID" value="RMV91763.1"/>
    <property type="molecule type" value="Genomic_DNA"/>
</dbReference>
<dbReference type="GO" id="GO:0003911">
    <property type="term" value="F:DNA ligase (NAD+) activity"/>
    <property type="evidence" value="ECO:0007669"/>
    <property type="project" value="InterPro"/>
</dbReference>
<dbReference type="GO" id="GO:0006281">
    <property type="term" value="P:DNA repair"/>
    <property type="evidence" value="ECO:0007669"/>
    <property type="project" value="UniProtKB-KW"/>
</dbReference>
<dbReference type="Pfam" id="PF01653">
    <property type="entry name" value="DNA_ligase_aden"/>
    <property type="match status" value="1"/>
</dbReference>